<evidence type="ECO:0000256" key="1">
    <source>
        <dbReference type="SAM" id="SignalP"/>
    </source>
</evidence>
<dbReference type="CDD" id="cd12797">
    <property type="entry name" value="M23_peptidase"/>
    <property type="match status" value="1"/>
</dbReference>
<dbReference type="InterPro" id="IPR016047">
    <property type="entry name" value="M23ase_b-sheet_dom"/>
</dbReference>
<keyword evidence="1" id="KW-0732">Signal</keyword>
<evidence type="ECO:0000313" key="4">
    <source>
        <dbReference type="Proteomes" id="UP001183420"/>
    </source>
</evidence>
<keyword evidence="4" id="KW-1185">Reference proteome</keyword>
<comment type="caution">
    <text evidence="3">The sequence shown here is derived from an EMBL/GenBank/DDBJ whole genome shotgun (WGS) entry which is preliminary data.</text>
</comment>
<dbReference type="PANTHER" id="PTHR21666:SF270">
    <property type="entry name" value="MUREIN HYDROLASE ACTIVATOR ENVC"/>
    <property type="match status" value="1"/>
</dbReference>
<dbReference type="CDD" id="cd00118">
    <property type="entry name" value="LysM"/>
    <property type="match status" value="1"/>
</dbReference>
<sequence length="252" mass="25888">MSARGRHRRQRARARHISRISLMLSAGGAGIVLPLVASGTAHAASAETYEVKAGDTLYEIAAEHDVDGGWQALYEANRDVVGDDPRLITPGLELVLDEDAAVSTQSAPADQTAAEAPAGDYTAPVSGPLGTAYGVAGSVWSSGHHTGVDFPVASGTPVAAVTSGEVVSAGTVNSYGNEVVIRHADGRYSQYAHLSSISVSAGQTVSTGDQIGLSGSTGNSTGPHLHFEVRTGPDYGSDIDPLAYLREHGVSI</sequence>
<dbReference type="Gene3D" id="2.70.70.10">
    <property type="entry name" value="Glucose Permease (Domain IIA)"/>
    <property type="match status" value="1"/>
</dbReference>
<gene>
    <name evidence="3" type="ORF">RNC47_33875</name>
</gene>
<accession>A0ABU2M0C6</accession>
<proteinExistence type="predicted"/>
<dbReference type="Pfam" id="PF01551">
    <property type="entry name" value="Peptidase_M23"/>
    <property type="match status" value="1"/>
</dbReference>
<reference evidence="4" key="1">
    <citation type="submission" date="2023-07" db="EMBL/GenBank/DDBJ databases">
        <title>30 novel species of actinomycetes from the DSMZ collection.</title>
        <authorList>
            <person name="Nouioui I."/>
        </authorList>
    </citation>
    <scope>NUCLEOTIDE SEQUENCE [LARGE SCALE GENOMIC DNA]</scope>
    <source>
        <strain evidence="4">DSM 44918</strain>
    </source>
</reference>
<feature type="chain" id="PRO_5047336688" evidence="1">
    <location>
        <begin position="44"/>
        <end position="252"/>
    </location>
</feature>
<dbReference type="PROSITE" id="PS51782">
    <property type="entry name" value="LYSM"/>
    <property type="match status" value="1"/>
</dbReference>
<dbReference type="SUPFAM" id="SSF54106">
    <property type="entry name" value="LysM domain"/>
    <property type="match status" value="1"/>
</dbReference>
<dbReference type="Proteomes" id="UP001183420">
    <property type="component" value="Unassembled WGS sequence"/>
</dbReference>
<protein>
    <submittedName>
        <fullName evidence="3">LysM peptidoglycan-binding domain-containing M23 family metallopeptidase</fullName>
    </submittedName>
</protein>
<dbReference type="Gene3D" id="3.10.350.10">
    <property type="entry name" value="LysM domain"/>
    <property type="match status" value="1"/>
</dbReference>
<dbReference type="SUPFAM" id="SSF51261">
    <property type="entry name" value="Duplicated hybrid motif"/>
    <property type="match status" value="1"/>
</dbReference>
<dbReference type="PANTHER" id="PTHR21666">
    <property type="entry name" value="PEPTIDASE-RELATED"/>
    <property type="match status" value="1"/>
</dbReference>
<dbReference type="InterPro" id="IPR036779">
    <property type="entry name" value="LysM_dom_sf"/>
</dbReference>
<dbReference type="InterPro" id="IPR011055">
    <property type="entry name" value="Dup_hybrid_motif"/>
</dbReference>
<dbReference type="InterPro" id="IPR018392">
    <property type="entry name" value="LysM"/>
</dbReference>
<dbReference type="Pfam" id="PF01476">
    <property type="entry name" value="LysM"/>
    <property type="match status" value="1"/>
</dbReference>
<feature type="domain" description="LysM" evidence="2">
    <location>
        <begin position="47"/>
        <end position="96"/>
    </location>
</feature>
<dbReference type="RefSeq" id="WP_311604454.1">
    <property type="nucleotide sequence ID" value="NZ_JAVREM010000099.1"/>
</dbReference>
<dbReference type="SMART" id="SM00257">
    <property type="entry name" value="LysM"/>
    <property type="match status" value="1"/>
</dbReference>
<dbReference type="InterPro" id="IPR050570">
    <property type="entry name" value="Cell_wall_metabolism_enzyme"/>
</dbReference>
<dbReference type="EMBL" id="JAVREM010000099">
    <property type="protein sequence ID" value="MDT0323306.1"/>
    <property type="molecule type" value="Genomic_DNA"/>
</dbReference>
<organism evidence="3 4">
    <name type="scientific">Streptomyces millisiae</name>
    <dbReference type="NCBI Taxonomy" id="3075542"/>
    <lineage>
        <taxon>Bacteria</taxon>
        <taxon>Bacillati</taxon>
        <taxon>Actinomycetota</taxon>
        <taxon>Actinomycetes</taxon>
        <taxon>Kitasatosporales</taxon>
        <taxon>Streptomycetaceae</taxon>
        <taxon>Streptomyces</taxon>
    </lineage>
</organism>
<evidence type="ECO:0000313" key="3">
    <source>
        <dbReference type="EMBL" id="MDT0323306.1"/>
    </source>
</evidence>
<feature type="signal peptide" evidence="1">
    <location>
        <begin position="1"/>
        <end position="43"/>
    </location>
</feature>
<name>A0ABU2M0C6_9ACTN</name>
<evidence type="ECO:0000259" key="2">
    <source>
        <dbReference type="PROSITE" id="PS51782"/>
    </source>
</evidence>